<protein>
    <submittedName>
        <fullName evidence="1">Uncharacterized protein</fullName>
    </submittedName>
</protein>
<dbReference type="PANTHER" id="PTHR31635:SF196">
    <property type="entry name" value="REVERSE TRANSCRIPTASE DOMAIN-CONTAINING PROTEIN-RELATED"/>
    <property type="match status" value="1"/>
</dbReference>
<organism evidence="1 2">
    <name type="scientific">Cajanus cajan</name>
    <name type="common">Pigeon pea</name>
    <name type="synonym">Cajanus indicus</name>
    <dbReference type="NCBI Taxonomy" id="3821"/>
    <lineage>
        <taxon>Eukaryota</taxon>
        <taxon>Viridiplantae</taxon>
        <taxon>Streptophyta</taxon>
        <taxon>Embryophyta</taxon>
        <taxon>Tracheophyta</taxon>
        <taxon>Spermatophyta</taxon>
        <taxon>Magnoliopsida</taxon>
        <taxon>eudicotyledons</taxon>
        <taxon>Gunneridae</taxon>
        <taxon>Pentapetalae</taxon>
        <taxon>rosids</taxon>
        <taxon>fabids</taxon>
        <taxon>Fabales</taxon>
        <taxon>Fabaceae</taxon>
        <taxon>Papilionoideae</taxon>
        <taxon>50 kb inversion clade</taxon>
        <taxon>NPAAA clade</taxon>
        <taxon>indigoferoid/millettioid clade</taxon>
        <taxon>Phaseoleae</taxon>
        <taxon>Cajanus</taxon>
    </lineage>
</organism>
<dbReference type="STRING" id="3821.A0A151TR10"/>
<dbReference type="AlphaFoldDB" id="A0A151TR10"/>
<reference evidence="1 2" key="1">
    <citation type="journal article" date="2012" name="Nat. Biotechnol.">
        <title>Draft genome sequence of pigeonpea (Cajanus cajan), an orphan legume crop of resource-poor farmers.</title>
        <authorList>
            <person name="Varshney R.K."/>
            <person name="Chen W."/>
            <person name="Li Y."/>
            <person name="Bharti A.K."/>
            <person name="Saxena R.K."/>
            <person name="Schlueter J.A."/>
            <person name="Donoghue M.T."/>
            <person name="Azam S."/>
            <person name="Fan G."/>
            <person name="Whaley A.M."/>
            <person name="Farmer A.D."/>
            <person name="Sheridan J."/>
            <person name="Iwata A."/>
            <person name="Tuteja R."/>
            <person name="Penmetsa R.V."/>
            <person name="Wu W."/>
            <person name="Upadhyaya H.D."/>
            <person name="Yang S.P."/>
            <person name="Shah T."/>
            <person name="Saxena K.B."/>
            <person name="Michael T."/>
            <person name="McCombie W.R."/>
            <person name="Yang B."/>
            <person name="Zhang G."/>
            <person name="Yang H."/>
            <person name="Wang J."/>
            <person name="Spillane C."/>
            <person name="Cook D.R."/>
            <person name="May G.D."/>
            <person name="Xu X."/>
            <person name="Jackson S.A."/>
        </authorList>
    </citation>
    <scope>NUCLEOTIDE SEQUENCE [LARGE SCALE GENOMIC DNA]</scope>
    <source>
        <strain evidence="2">cv. Asha</strain>
    </source>
</reference>
<dbReference type="EMBL" id="CM003605">
    <property type="protein sequence ID" value="KYP69483.1"/>
    <property type="molecule type" value="Genomic_DNA"/>
</dbReference>
<sequence length="101" mass="11697">MNDLHPISLCSVIYKFLSQVLANRLKPLLPKYITLEQSAFVTNRSINDNFVVPIEIIHYMKYKTKGKVKEVALKIHMNKAYGKMDLGYIHNIMLKMGFAPR</sequence>
<evidence type="ECO:0000313" key="2">
    <source>
        <dbReference type="Proteomes" id="UP000075243"/>
    </source>
</evidence>
<keyword evidence="2" id="KW-1185">Reference proteome</keyword>
<evidence type="ECO:0000313" key="1">
    <source>
        <dbReference type="EMBL" id="KYP69483.1"/>
    </source>
</evidence>
<name>A0A151TR10_CAJCA</name>
<gene>
    <name evidence="1" type="ORF">KK1_008674</name>
</gene>
<dbReference type="PANTHER" id="PTHR31635">
    <property type="entry name" value="REVERSE TRANSCRIPTASE DOMAIN-CONTAINING PROTEIN-RELATED"/>
    <property type="match status" value="1"/>
</dbReference>
<dbReference type="Gramene" id="C.cajan_08426.t">
    <property type="protein sequence ID" value="C.cajan_08426.t.cds1"/>
    <property type="gene ID" value="C.cajan_08426"/>
</dbReference>
<proteinExistence type="predicted"/>
<dbReference type="OMA" id="RSINDNF"/>
<dbReference type="Proteomes" id="UP000075243">
    <property type="component" value="Chromosome 3"/>
</dbReference>
<accession>A0A151TR10</accession>